<organism evidence="2 3">
    <name type="scientific">Friedmanniomyces endolithicus</name>
    <dbReference type="NCBI Taxonomy" id="329885"/>
    <lineage>
        <taxon>Eukaryota</taxon>
        <taxon>Fungi</taxon>
        <taxon>Dikarya</taxon>
        <taxon>Ascomycota</taxon>
        <taxon>Pezizomycotina</taxon>
        <taxon>Dothideomycetes</taxon>
        <taxon>Dothideomycetidae</taxon>
        <taxon>Mycosphaerellales</taxon>
        <taxon>Teratosphaeriaceae</taxon>
        <taxon>Friedmanniomyces</taxon>
    </lineage>
</organism>
<sequence length="460" mass="50858">MPTYEALRNRHQSRRPYSWPPREYDDLTKADIAALAAVLIPPPPPNTSASAAFPHEIRRLIVELPSHLRCRCPCLSTLCAAHKRLNPLPLISLLDSIRRNVEHELHMHWTPLSAEGSITAAQSHLIARLKLHSWHVNGNTCAACALSQFATDINLLTALGALTLATLSPHNWRKSKRVYFLESQIQHLHDWTLGSNAEPSKQKMFELGSELRRIRERLRLLHDRHSGDRSHVAEAVAQYYDASVPPPRPLRSPEQDDHVLISASLSPKGGRLAEIAELMSGGGGTSAFTVPRKPVPATGRKVSVFDEAFQSRGTLRKREVEDKRSSAYSHDSASVAESSCQPGNDARSVIDRNRVDPCGQKQPSVDSHSDAPNSDVASSLPPPPSPRRYSWCKLDPIIVSPRRMLRTGAGLRTSGLWTRRFEANRPQVEGGKTGGMAGPLGPWSKVRLGDGERESWEGSM</sequence>
<evidence type="ECO:0000313" key="2">
    <source>
        <dbReference type="EMBL" id="KAK0977557.1"/>
    </source>
</evidence>
<reference evidence="2" key="1">
    <citation type="submission" date="2023-06" db="EMBL/GenBank/DDBJ databases">
        <title>Black Yeasts Isolated from many extreme environments.</title>
        <authorList>
            <person name="Coleine C."/>
            <person name="Stajich J.E."/>
            <person name="Selbmann L."/>
        </authorList>
    </citation>
    <scope>NUCLEOTIDE SEQUENCE</scope>
    <source>
        <strain evidence="2">CCFEE 5200</strain>
    </source>
</reference>
<feature type="compositionally biased region" description="Polar residues" evidence="1">
    <location>
        <begin position="361"/>
        <end position="377"/>
    </location>
</feature>
<dbReference type="Proteomes" id="UP001175353">
    <property type="component" value="Unassembled WGS sequence"/>
</dbReference>
<protein>
    <submittedName>
        <fullName evidence="2">Uncharacterized protein</fullName>
    </submittedName>
</protein>
<proteinExistence type="predicted"/>
<dbReference type="AlphaFoldDB" id="A0AAN6KE01"/>
<feature type="region of interest" description="Disordered" evidence="1">
    <location>
        <begin position="314"/>
        <end position="391"/>
    </location>
</feature>
<evidence type="ECO:0000256" key="1">
    <source>
        <dbReference type="SAM" id="MobiDB-lite"/>
    </source>
</evidence>
<keyword evidence="3" id="KW-1185">Reference proteome</keyword>
<feature type="region of interest" description="Disordered" evidence="1">
    <location>
        <begin position="426"/>
        <end position="460"/>
    </location>
</feature>
<name>A0AAN6KE01_9PEZI</name>
<dbReference type="EMBL" id="JAUJLE010000133">
    <property type="protein sequence ID" value="KAK0977557.1"/>
    <property type="molecule type" value="Genomic_DNA"/>
</dbReference>
<feature type="region of interest" description="Disordered" evidence="1">
    <location>
        <begin position="1"/>
        <end position="20"/>
    </location>
</feature>
<feature type="compositionally biased region" description="Polar residues" evidence="1">
    <location>
        <begin position="326"/>
        <end position="342"/>
    </location>
</feature>
<feature type="compositionally biased region" description="Basic and acidic residues" evidence="1">
    <location>
        <begin position="447"/>
        <end position="460"/>
    </location>
</feature>
<gene>
    <name evidence="2" type="ORF">LTR91_013306</name>
</gene>
<accession>A0AAN6KE01</accession>
<feature type="compositionally biased region" description="Basic and acidic residues" evidence="1">
    <location>
        <begin position="316"/>
        <end position="325"/>
    </location>
</feature>
<comment type="caution">
    <text evidence="2">The sequence shown here is derived from an EMBL/GenBank/DDBJ whole genome shotgun (WGS) entry which is preliminary data.</text>
</comment>
<evidence type="ECO:0000313" key="3">
    <source>
        <dbReference type="Proteomes" id="UP001175353"/>
    </source>
</evidence>